<evidence type="ECO:0000259" key="1">
    <source>
        <dbReference type="PROSITE" id="PS51118"/>
    </source>
</evidence>
<dbReference type="InterPro" id="IPR036390">
    <property type="entry name" value="WH_DNA-bd_sf"/>
</dbReference>
<gene>
    <name evidence="2" type="ORF">ACPOL_1875</name>
</gene>
<evidence type="ECO:0000313" key="2">
    <source>
        <dbReference type="EMBL" id="AXC11215.1"/>
    </source>
</evidence>
<keyword evidence="3" id="KW-1185">Reference proteome</keyword>
<dbReference type="KEGG" id="abas:ACPOL_1875"/>
<dbReference type="Proteomes" id="UP000253606">
    <property type="component" value="Chromosome"/>
</dbReference>
<organism evidence="2 3">
    <name type="scientific">Acidisarcina polymorpha</name>
    <dbReference type="NCBI Taxonomy" id="2211140"/>
    <lineage>
        <taxon>Bacteria</taxon>
        <taxon>Pseudomonadati</taxon>
        <taxon>Acidobacteriota</taxon>
        <taxon>Terriglobia</taxon>
        <taxon>Terriglobales</taxon>
        <taxon>Acidobacteriaceae</taxon>
        <taxon>Acidisarcina</taxon>
    </lineage>
</organism>
<reference evidence="2 3" key="1">
    <citation type="journal article" date="2018" name="Front. Microbiol.">
        <title>Hydrolytic Capabilities as a Key to Environmental Success: Chitinolytic and Cellulolytic Acidobacteria From Acidic Sub-arctic Soils and Boreal Peatlands.</title>
        <authorList>
            <person name="Belova S.E."/>
            <person name="Ravin N.V."/>
            <person name="Pankratov T.A."/>
            <person name="Rakitin A.L."/>
            <person name="Ivanova A.A."/>
            <person name="Beletsky A.V."/>
            <person name="Mardanov A.V."/>
            <person name="Sinninghe Damste J.S."/>
            <person name="Dedysh S.N."/>
        </authorList>
    </citation>
    <scope>NUCLEOTIDE SEQUENCE [LARGE SCALE GENOMIC DNA]</scope>
    <source>
        <strain evidence="2 3">SBC82</strain>
    </source>
</reference>
<dbReference type="AlphaFoldDB" id="A0A2Z5FXV9"/>
<dbReference type="InterPro" id="IPR036388">
    <property type="entry name" value="WH-like_DNA-bd_sf"/>
</dbReference>
<evidence type="ECO:0000313" key="3">
    <source>
        <dbReference type="Proteomes" id="UP000253606"/>
    </source>
</evidence>
<sequence length="49" mass="5747">MEGRWKHVIIHNLFGSERGKPSVMRLSELERAVPDVSQKMLIQQLRCLE</sequence>
<feature type="domain" description="HTH hxlR-type" evidence="1">
    <location>
        <begin position="1"/>
        <end position="49"/>
    </location>
</feature>
<dbReference type="SUPFAM" id="SSF46785">
    <property type="entry name" value="Winged helix' DNA-binding domain"/>
    <property type="match status" value="1"/>
</dbReference>
<accession>A0A2Z5FXV9</accession>
<proteinExistence type="predicted"/>
<dbReference type="Pfam" id="PF01638">
    <property type="entry name" value="HxlR"/>
    <property type="match status" value="1"/>
</dbReference>
<dbReference type="InterPro" id="IPR002577">
    <property type="entry name" value="HTH_HxlR"/>
</dbReference>
<protein>
    <recommendedName>
        <fullName evidence="1">HTH hxlR-type domain-containing protein</fullName>
    </recommendedName>
</protein>
<dbReference type="EMBL" id="CP030840">
    <property type="protein sequence ID" value="AXC11215.1"/>
    <property type="molecule type" value="Genomic_DNA"/>
</dbReference>
<name>A0A2Z5FXV9_9BACT</name>
<dbReference type="Gene3D" id="1.10.10.10">
    <property type="entry name" value="Winged helix-like DNA-binding domain superfamily/Winged helix DNA-binding domain"/>
    <property type="match status" value="1"/>
</dbReference>
<dbReference type="PROSITE" id="PS51118">
    <property type="entry name" value="HTH_HXLR"/>
    <property type="match status" value="1"/>
</dbReference>